<organism evidence="1 2">
    <name type="scientific">Herminiimonas contaminans</name>
    <dbReference type="NCBI Taxonomy" id="1111140"/>
    <lineage>
        <taxon>Bacteria</taxon>
        <taxon>Pseudomonadati</taxon>
        <taxon>Pseudomonadota</taxon>
        <taxon>Betaproteobacteria</taxon>
        <taxon>Burkholderiales</taxon>
        <taxon>Oxalobacteraceae</taxon>
        <taxon>Herminiimonas</taxon>
    </lineage>
</organism>
<sequence>MALSLAAPYALTHPACRFLNNGIDHTPWLLRGGIGYTHRTDNDTEVSLRYDAESRSDYLHQSASVRAKWAF</sequence>
<dbReference type="RefSeq" id="WP_175626381.1">
    <property type="nucleotide sequence ID" value="NZ_JADOEL010000016.1"/>
</dbReference>
<evidence type="ECO:0008006" key="3">
    <source>
        <dbReference type="Google" id="ProtNLM"/>
    </source>
</evidence>
<comment type="caution">
    <text evidence="1">The sequence shown here is derived from an EMBL/GenBank/DDBJ whole genome shotgun (WGS) entry which is preliminary data.</text>
</comment>
<proteinExistence type="predicted"/>
<evidence type="ECO:0000313" key="2">
    <source>
        <dbReference type="Proteomes" id="UP000657372"/>
    </source>
</evidence>
<reference evidence="1 2" key="1">
    <citation type="submission" date="2020-11" db="EMBL/GenBank/DDBJ databases">
        <title>WGS of Herminiimonas contaminans strain Marseille-Q4544 isolated from planarians Schmidtea mediterranea.</title>
        <authorList>
            <person name="Kangale L."/>
        </authorList>
    </citation>
    <scope>NUCLEOTIDE SEQUENCE [LARGE SCALE GENOMIC DNA]</scope>
    <source>
        <strain evidence="1 2">Marseille-Q4544</strain>
    </source>
</reference>
<gene>
    <name evidence="1" type="ORF">IXC47_16315</name>
</gene>
<dbReference type="Proteomes" id="UP000657372">
    <property type="component" value="Unassembled WGS sequence"/>
</dbReference>
<dbReference type="SUPFAM" id="SSF103515">
    <property type="entry name" value="Autotransporter"/>
    <property type="match status" value="1"/>
</dbReference>
<keyword evidence="2" id="KW-1185">Reference proteome</keyword>
<protein>
    <recommendedName>
        <fullName evidence="3">Outer membrane protein with beta-barrel domain</fullName>
    </recommendedName>
</protein>
<dbReference type="InterPro" id="IPR036709">
    <property type="entry name" value="Autotransporte_beta_dom_sf"/>
</dbReference>
<evidence type="ECO:0000313" key="1">
    <source>
        <dbReference type="EMBL" id="MBF8179248.1"/>
    </source>
</evidence>
<accession>A0ABS0EZ28</accession>
<dbReference type="EMBL" id="JADOEL010000016">
    <property type="protein sequence ID" value="MBF8179248.1"/>
    <property type="molecule type" value="Genomic_DNA"/>
</dbReference>
<name>A0ABS0EZ28_9BURK</name>